<feature type="domain" description="Glucose-methanol-choline oxidoreductase N-terminal" evidence="6">
    <location>
        <begin position="254"/>
        <end position="268"/>
    </location>
</feature>
<keyword evidence="8" id="KW-1185">Reference proteome</keyword>
<dbReference type="InterPro" id="IPR012132">
    <property type="entry name" value="GMC_OxRdtase"/>
</dbReference>
<dbReference type="GO" id="GO:0050660">
    <property type="term" value="F:flavin adenine dinucleotide binding"/>
    <property type="evidence" value="ECO:0007669"/>
    <property type="project" value="InterPro"/>
</dbReference>
<dbReference type="SUPFAM" id="SSF51905">
    <property type="entry name" value="FAD/NAD(P)-binding domain"/>
    <property type="match status" value="1"/>
</dbReference>
<dbReference type="PIRSF" id="PIRSF000137">
    <property type="entry name" value="Alcohol_oxidase"/>
    <property type="match status" value="1"/>
</dbReference>
<keyword evidence="3" id="KW-0285">Flavoprotein</keyword>
<name>A0A3P5WT14_9RHOB</name>
<dbReference type="Pfam" id="PF00732">
    <property type="entry name" value="GMC_oxred_N"/>
    <property type="match status" value="1"/>
</dbReference>
<feature type="binding site" evidence="5">
    <location>
        <position position="218"/>
    </location>
    <ligand>
        <name>FAD</name>
        <dbReference type="ChEBI" id="CHEBI:57692"/>
    </ligand>
</feature>
<reference evidence="7 8" key="1">
    <citation type="submission" date="2018-11" db="EMBL/GenBank/DDBJ databases">
        <authorList>
            <person name="Criscuolo A."/>
        </authorList>
    </citation>
    <scope>NUCLEOTIDE SEQUENCE [LARGE SCALE GENOMIC DNA]</scope>
    <source>
        <strain evidence="7">ACIP111625</strain>
    </source>
</reference>
<evidence type="ECO:0000256" key="3">
    <source>
        <dbReference type="ARBA" id="ARBA00022630"/>
    </source>
</evidence>
<keyword evidence="4 5" id="KW-0274">FAD</keyword>
<evidence type="ECO:0000256" key="5">
    <source>
        <dbReference type="PIRSR" id="PIRSR000137-2"/>
    </source>
</evidence>
<dbReference type="OrthoDB" id="9785276at2"/>
<dbReference type="PANTHER" id="PTHR11552:SF147">
    <property type="entry name" value="CHOLINE DEHYDROGENASE, MITOCHONDRIAL"/>
    <property type="match status" value="1"/>
</dbReference>
<sequence>MEYDYIIIGAGSAGSILAARLSEDRDTNVLLLEAGGPDRSFWFDMPAGYARSYFNPKTNWMFSSEPEEAMAGRRIYCPRGKVQGGSGSINAMIWVRGQRSDFDDWAKAAGPGWGYDAVLPWFRKLENHPAGETEWHSSQGPVGITPMKGRTHPICDRFLEAAQQLQLPVSGDFNGAQFEGAGIYETNIARGRRQSSSKAILAPALSRPNLTLRLGVTVQKVVIDATGRATGVEIRANGAVETVSARREIILSAGAVGSPQILMLSGIGDPAELAAQGIAVRRAAPAVGANLQDHLCASYYYRSTVPTLNDQLRPWWGKLWAGMRYVLARSGPLALSVNQAGGFFRTESAEDGPNVQLYFNPMSYRIPQSTKAKLEPEPYPGFLLAFNACRPDSRGRIGLASADPAAAPRIRLNYLATERDRREAIEASRLIRRFMQAPALKAVTVEEVTPGPSCGDDEAMLTHLREQGGSIYHLCGTCAMGTDPAASVVDAELRVHGVAGLRVVDASVFPNITSGNINAPVMMVAERASDLIRREKPHMRREG</sequence>
<dbReference type="SUPFAM" id="SSF54373">
    <property type="entry name" value="FAD-linked reductases, C-terminal domain"/>
    <property type="match status" value="1"/>
</dbReference>
<comment type="cofactor">
    <cofactor evidence="1 5">
        <name>FAD</name>
        <dbReference type="ChEBI" id="CHEBI:57692"/>
    </cofactor>
</comment>
<dbReference type="Pfam" id="PF05199">
    <property type="entry name" value="GMC_oxred_C"/>
    <property type="match status" value="1"/>
</dbReference>
<dbReference type="InterPro" id="IPR007867">
    <property type="entry name" value="GMC_OxRtase_C"/>
</dbReference>
<dbReference type="InterPro" id="IPR036188">
    <property type="entry name" value="FAD/NAD-bd_sf"/>
</dbReference>
<dbReference type="PANTHER" id="PTHR11552">
    <property type="entry name" value="GLUCOSE-METHANOL-CHOLINE GMC OXIDOREDUCTASE"/>
    <property type="match status" value="1"/>
</dbReference>
<evidence type="ECO:0000256" key="1">
    <source>
        <dbReference type="ARBA" id="ARBA00001974"/>
    </source>
</evidence>
<dbReference type="Proteomes" id="UP000277498">
    <property type="component" value="Unassembled WGS sequence"/>
</dbReference>
<protein>
    <submittedName>
        <fullName evidence="7">Oxygen-dependent choline dehydrogenase</fullName>
        <ecNumber evidence="7">1.1.99.1</ecNumber>
    </submittedName>
</protein>
<keyword evidence="7" id="KW-0560">Oxidoreductase</keyword>
<dbReference type="Gene3D" id="3.50.50.60">
    <property type="entry name" value="FAD/NAD(P)-binding domain"/>
    <property type="match status" value="1"/>
</dbReference>
<evidence type="ECO:0000313" key="7">
    <source>
        <dbReference type="EMBL" id="VDC26533.1"/>
    </source>
</evidence>
<evidence type="ECO:0000313" key="8">
    <source>
        <dbReference type="Proteomes" id="UP000277498"/>
    </source>
</evidence>
<dbReference type="AlphaFoldDB" id="A0A3P5WT14"/>
<accession>A0A3P5WT14</accession>
<comment type="similarity">
    <text evidence="2">Belongs to the GMC oxidoreductase family.</text>
</comment>
<feature type="binding site" evidence="5">
    <location>
        <position position="82"/>
    </location>
    <ligand>
        <name>FAD</name>
        <dbReference type="ChEBI" id="CHEBI:57692"/>
    </ligand>
</feature>
<dbReference type="Gene3D" id="3.30.560.10">
    <property type="entry name" value="Glucose Oxidase, domain 3"/>
    <property type="match status" value="1"/>
</dbReference>
<dbReference type="RefSeq" id="WP_124086103.1">
    <property type="nucleotide sequence ID" value="NZ_UXAW01000056.1"/>
</dbReference>
<gene>
    <name evidence="7" type="primary">betA_3</name>
    <name evidence="7" type="ORF">XINFAN_01687</name>
</gene>
<proteinExistence type="inferred from homology"/>
<dbReference type="PROSITE" id="PS00624">
    <property type="entry name" value="GMC_OXRED_2"/>
    <property type="match status" value="1"/>
</dbReference>
<dbReference type="GO" id="GO:0008812">
    <property type="term" value="F:choline dehydrogenase activity"/>
    <property type="evidence" value="ECO:0007669"/>
    <property type="project" value="UniProtKB-EC"/>
</dbReference>
<dbReference type="InterPro" id="IPR000172">
    <property type="entry name" value="GMC_OxRdtase_N"/>
</dbReference>
<organism evidence="7 8">
    <name type="scientific">Pseudogemmobacter humi</name>
    <dbReference type="NCBI Taxonomy" id="2483812"/>
    <lineage>
        <taxon>Bacteria</taxon>
        <taxon>Pseudomonadati</taxon>
        <taxon>Pseudomonadota</taxon>
        <taxon>Alphaproteobacteria</taxon>
        <taxon>Rhodobacterales</taxon>
        <taxon>Paracoccaceae</taxon>
        <taxon>Pseudogemmobacter</taxon>
    </lineage>
</organism>
<dbReference type="EMBL" id="UXAW01000056">
    <property type="protein sequence ID" value="VDC26533.1"/>
    <property type="molecule type" value="Genomic_DNA"/>
</dbReference>
<evidence type="ECO:0000256" key="4">
    <source>
        <dbReference type="ARBA" id="ARBA00022827"/>
    </source>
</evidence>
<evidence type="ECO:0000256" key="2">
    <source>
        <dbReference type="ARBA" id="ARBA00010790"/>
    </source>
</evidence>
<dbReference type="EC" id="1.1.99.1" evidence="7"/>
<evidence type="ECO:0000259" key="6">
    <source>
        <dbReference type="PROSITE" id="PS00624"/>
    </source>
</evidence>